<gene>
    <name evidence="2" type="ORF">EI77_02719</name>
</gene>
<dbReference type="EMBL" id="SOCA01000004">
    <property type="protein sequence ID" value="TDU70671.1"/>
    <property type="molecule type" value="Genomic_DNA"/>
</dbReference>
<evidence type="ECO:0000313" key="3">
    <source>
        <dbReference type="Proteomes" id="UP000295662"/>
    </source>
</evidence>
<evidence type="ECO:0000313" key="2">
    <source>
        <dbReference type="EMBL" id="TDU70671.1"/>
    </source>
</evidence>
<reference evidence="2 3" key="1">
    <citation type="submission" date="2019-03" db="EMBL/GenBank/DDBJ databases">
        <title>Genomic Encyclopedia of Archaeal and Bacterial Type Strains, Phase II (KMG-II): from individual species to whole genera.</title>
        <authorList>
            <person name="Goeker M."/>
        </authorList>
    </citation>
    <scope>NUCLEOTIDE SEQUENCE [LARGE SCALE GENOMIC DNA]</scope>
    <source>
        <strain evidence="2 3">ATCC 25309</strain>
    </source>
</reference>
<dbReference type="Pfam" id="PF13649">
    <property type="entry name" value="Methyltransf_25"/>
    <property type="match status" value="1"/>
</dbReference>
<name>A0A4R7RXX3_9BACT</name>
<protein>
    <submittedName>
        <fullName evidence="2">Methyltransferase family protein</fullName>
    </submittedName>
</protein>
<dbReference type="InterPro" id="IPR041698">
    <property type="entry name" value="Methyltransf_25"/>
</dbReference>
<dbReference type="GO" id="GO:0008168">
    <property type="term" value="F:methyltransferase activity"/>
    <property type="evidence" value="ECO:0007669"/>
    <property type="project" value="UniProtKB-KW"/>
</dbReference>
<keyword evidence="3" id="KW-1185">Reference proteome</keyword>
<dbReference type="SUPFAM" id="SSF53335">
    <property type="entry name" value="S-adenosyl-L-methionine-dependent methyltransferases"/>
    <property type="match status" value="1"/>
</dbReference>
<dbReference type="OrthoDB" id="9791837at2"/>
<dbReference type="GO" id="GO:0032259">
    <property type="term" value="P:methylation"/>
    <property type="evidence" value="ECO:0007669"/>
    <property type="project" value="UniProtKB-KW"/>
</dbReference>
<keyword evidence="2" id="KW-0489">Methyltransferase</keyword>
<evidence type="ECO:0000259" key="1">
    <source>
        <dbReference type="Pfam" id="PF13649"/>
    </source>
</evidence>
<feature type="domain" description="Methyltransferase" evidence="1">
    <location>
        <begin position="61"/>
        <end position="153"/>
    </location>
</feature>
<dbReference type="Gene3D" id="3.40.50.150">
    <property type="entry name" value="Vaccinia Virus protein VP39"/>
    <property type="match status" value="1"/>
</dbReference>
<dbReference type="InterPro" id="IPR029063">
    <property type="entry name" value="SAM-dependent_MTases_sf"/>
</dbReference>
<organism evidence="2 3">
    <name type="scientific">Prosthecobacter fusiformis</name>
    <dbReference type="NCBI Taxonomy" id="48464"/>
    <lineage>
        <taxon>Bacteria</taxon>
        <taxon>Pseudomonadati</taxon>
        <taxon>Verrucomicrobiota</taxon>
        <taxon>Verrucomicrobiia</taxon>
        <taxon>Verrucomicrobiales</taxon>
        <taxon>Verrucomicrobiaceae</taxon>
        <taxon>Prosthecobacter</taxon>
    </lineage>
</organism>
<sequence length="218" mass="24878">MPSILRKLFRQSKKNKVGKEQKYKGSVALTYLEKRAHKPDWHQECLYLASLMKLLPDGLRVLDVPFGTGRFLPFYLLKSWDVTGADISEDMLSVAREYNPPNLVSYKDCLSDVVSLPFAKAEFDLVISFRFLGYILTTEKAVEAVRKLSSLTRKHAIFGVQHLREGVPMGPKDKMGHRMYWKDVEALLLECGFSIVKKEEASSSEETCNTLVLLEKRS</sequence>
<dbReference type="PANTHER" id="PTHR42912">
    <property type="entry name" value="METHYLTRANSFERASE"/>
    <property type="match status" value="1"/>
</dbReference>
<dbReference type="AlphaFoldDB" id="A0A4R7RXX3"/>
<dbReference type="Proteomes" id="UP000295662">
    <property type="component" value="Unassembled WGS sequence"/>
</dbReference>
<accession>A0A4R7RXX3</accession>
<dbReference type="InterPro" id="IPR050508">
    <property type="entry name" value="Methyltransf_Superfamily"/>
</dbReference>
<keyword evidence="2" id="KW-0808">Transferase</keyword>
<comment type="caution">
    <text evidence="2">The sequence shown here is derived from an EMBL/GenBank/DDBJ whole genome shotgun (WGS) entry which is preliminary data.</text>
</comment>
<proteinExistence type="predicted"/>
<dbReference type="CDD" id="cd02440">
    <property type="entry name" value="AdoMet_MTases"/>
    <property type="match status" value="1"/>
</dbReference>
<dbReference type="RefSeq" id="WP_133795767.1">
    <property type="nucleotide sequence ID" value="NZ_SOCA01000004.1"/>
</dbReference>